<evidence type="ECO:0000256" key="12">
    <source>
        <dbReference type="ARBA" id="ARBA00023152"/>
    </source>
</evidence>
<evidence type="ECO:0000256" key="6">
    <source>
        <dbReference type="ARBA" id="ARBA00022679"/>
    </source>
</evidence>
<keyword evidence="7" id="KW-0479">Metal-binding</keyword>
<dbReference type="Proteomes" id="UP000029843">
    <property type="component" value="Unassembled WGS sequence"/>
</dbReference>
<dbReference type="GO" id="GO:0048029">
    <property type="term" value="F:monosaccharide binding"/>
    <property type="evidence" value="ECO:0007669"/>
    <property type="project" value="TreeGrafter"/>
</dbReference>
<keyword evidence="10" id="KW-0067">ATP-binding</keyword>
<keyword evidence="5" id="KW-0963">Cytoplasm</keyword>
<keyword evidence="11" id="KW-0460">Magnesium</keyword>
<dbReference type="PIRSF" id="PIRSF000532">
    <property type="entry name" value="ATP_PFK_prok"/>
    <property type="match status" value="1"/>
</dbReference>
<dbReference type="InterPro" id="IPR022953">
    <property type="entry name" value="ATP_PFK"/>
</dbReference>
<evidence type="ECO:0000256" key="10">
    <source>
        <dbReference type="ARBA" id="ARBA00022840"/>
    </source>
</evidence>
<evidence type="ECO:0000256" key="11">
    <source>
        <dbReference type="ARBA" id="ARBA00022842"/>
    </source>
</evidence>
<evidence type="ECO:0000313" key="17">
    <source>
        <dbReference type="Proteomes" id="UP000029843"/>
    </source>
</evidence>
<proteinExistence type="inferred from homology"/>
<dbReference type="GO" id="GO:0016208">
    <property type="term" value="F:AMP binding"/>
    <property type="evidence" value="ECO:0007669"/>
    <property type="project" value="TreeGrafter"/>
</dbReference>
<comment type="pathway">
    <text evidence="3">Carbohydrate degradation; glycolysis; D-glyceraldehyde 3-phosphate and glycerone phosphate from D-glucose: step 3/4.</text>
</comment>
<dbReference type="OrthoDB" id="9802503at2"/>
<evidence type="ECO:0000256" key="13">
    <source>
        <dbReference type="ARBA" id="ARBA00038478"/>
    </source>
</evidence>
<dbReference type="SUPFAM" id="SSF53784">
    <property type="entry name" value="Phosphofructokinase"/>
    <property type="match status" value="1"/>
</dbReference>
<dbReference type="UniPathway" id="UPA00109">
    <property type="reaction ID" value="UER00182"/>
</dbReference>
<dbReference type="AlphaFoldDB" id="A0A099KET2"/>
<dbReference type="InterPro" id="IPR035966">
    <property type="entry name" value="PKF_sf"/>
</dbReference>
<dbReference type="InterPro" id="IPR000023">
    <property type="entry name" value="Phosphofructokinase_dom"/>
</dbReference>
<comment type="catalytic activity">
    <reaction evidence="14">
        <text>beta-D-fructose 6-phosphate + ATP = beta-D-fructose 1,6-bisphosphate + ADP + H(+)</text>
        <dbReference type="Rhea" id="RHEA:16109"/>
        <dbReference type="ChEBI" id="CHEBI:15378"/>
        <dbReference type="ChEBI" id="CHEBI:30616"/>
        <dbReference type="ChEBI" id="CHEBI:32966"/>
        <dbReference type="ChEBI" id="CHEBI:57634"/>
        <dbReference type="ChEBI" id="CHEBI:456216"/>
        <dbReference type="EC" id="2.7.1.11"/>
    </reaction>
</comment>
<dbReference type="PRINTS" id="PR00476">
    <property type="entry name" value="PHFRCTKINASE"/>
</dbReference>
<dbReference type="EC" id="2.7.1.11" evidence="4"/>
<keyword evidence="9 16" id="KW-0418">Kinase</keyword>
<evidence type="ECO:0000256" key="7">
    <source>
        <dbReference type="ARBA" id="ARBA00022723"/>
    </source>
</evidence>
<dbReference type="FunFam" id="3.40.50.460:FF:000002">
    <property type="entry name" value="ATP-dependent 6-phosphofructokinase"/>
    <property type="match status" value="1"/>
</dbReference>
<dbReference type="Gene3D" id="3.40.50.450">
    <property type="match status" value="1"/>
</dbReference>
<keyword evidence="8" id="KW-0547">Nucleotide-binding</keyword>
<dbReference type="NCBIfam" id="NF002872">
    <property type="entry name" value="PRK03202.1"/>
    <property type="match status" value="1"/>
</dbReference>
<protein>
    <recommendedName>
        <fullName evidence="4">6-phosphofructokinase</fullName>
        <ecNumber evidence="4">2.7.1.11</ecNumber>
    </recommendedName>
</protein>
<evidence type="ECO:0000256" key="9">
    <source>
        <dbReference type="ARBA" id="ARBA00022777"/>
    </source>
</evidence>
<feature type="domain" description="Phosphofructokinase" evidence="15">
    <location>
        <begin position="11"/>
        <end position="296"/>
    </location>
</feature>
<dbReference type="Gene3D" id="3.40.50.460">
    <property type="entry name" value="Phosphofructokinase domain"/>
    <property type="match status" value="1"/>
</dbReference>
<dbReference type="GO" id="GO:0042802">
    <property type="term" value="F:identical protein binding"/>
    <property type="evidence" value="ECO:0007669"/>
    <property type="project" value="TreeGrafter"/>
</dbReference>
<keyword evidence="12" id="KW-0324">Glycolysis</keyword>
<evidence type="ECO:0000256" key="8">
    <source>
        <dbReference type="ARBA" id="ARBA00022741"/>
    </source>
</evidence>
<sequence>MHNKSAKPIKRIALLTSGGDAPGMNAAIRSVVLAAHHYHIEVIGFYHGYNGLVCEEYIGMAESLSLIKVNGIIHFGGTILKSARCPLMLEEKGLKLAAETLDANTIDALVVIGGDGSFSGLLALKQYWSGQMIGIPGTIDNDLDGTDYTIGFATAVNTGIEAIDKIRDTADAFERIFIVELMGRHCGHITFNVGIACAAEQVLSFENFNANEQSLKLQHLAAEISAAKKNRHSSYIIVIAENLWPGGAAELAKQLHLQADIECTPCILGHIQRGGSPIAKDRILATKMGVAAVQALIEGKSTVMVAEQNNAMHCIPLAKAIKHKKLVSKQLIDAQQNILALTAQTQC</sequence>
<dbReference type="PATRIC" id="fig|28229.4.peg.3108"/>
<dbReference type="InterPro" id="IPR012003">
    <property type="entry name" value="ATP_PFK_prok-type"/>
</dbReference>
<evidence type="ECO:0000256" key="3">
    <source>
        <dbReference type="ARBA" id="ARBA00004679"/>
    </source>
</evidence>
<keyword evidence="6 16" id="KW-0808">Transferase</keyword>
<dbReference type="GO" id="GO:0003872">
    <property type="term" value="F:6-phosphofructokinase activity"/>
    <property type="evidence" value="ECO:0007669"/>
    <property type="project" value="UniProtKB-EC"/>
</dbReference>
<evidence type="ECO:0000313" key="16">
    <source>
        <dbReference type="EMBL" id="KGJ88876.1"/>
    </source>
</evidence>
<comment type="subcellular location">
    <subcellularLocation>
        <location evidence="2">Cytoplasm</location>
    </subcellularLocation>
</comment>
<accession>A0A099KET2</accession>
<evidence type="ECO:0000256" key="2">
    <source>
        <dbReference type="ARBA" id="ARBA00004496"/>
    </source>
</evidence>
<dbReference type="Pfam" id="PF00365">
    <property type="entry name" value="PFK"/>
    <property type="match status" value="1"/>
</dbReference>
<dbReference type="EMBL" id="JQED01000042">
    <property type="protein sequence ID" value="KGJ88876.1"/>
    <property type="molecule type" value="Genomic_DNA"/>
</dbReference>
<comment type="similarity">
    <text evidence="13">Belongs to the phosphofructokinase type A (PFKA) family.</text>
</comment>
<reference evidence="16 17" key="1">
    <citation type="submission" date="2014-08" db="EMBL/GenBank/DDBJ databases">
        <title>Genomic and Phenotypic Diversity of Colwellia psychrerythraea strains from Disparate Marine Basins.</title>
        <authorList>
            <person name="Techtmann S.M."/>
            <person name="Stelling S.C."/>
            <person name="Utturkar S.M."/>
            <person name="Alshibli N."/>
            <person name="Harris A."/>
            <person name="Brown S.D."/>
            <person name="Hazen T.C."/>
        </authorList>
    </citation>
    <scope>NUCLEOTIDE SEQUENCE [LARGE SCALE GENOMIC DNA]</scope>
    <source>
        <strain evidence="16 17">ND2E</strain>
    </source>
</reference>
<organism evidence="16 17">
    <name type="scientific">Colwellia psychrerythraea</name>
    <name type="common">Vibrio psychroerythus</name>
    <dbReference type="NCBI Taxonomy" id="28229"/>
    <lineage>
        <taxon>Bacteria</taxon>
        <taxon>Pseudomonadati</taxon>
        <taxon>Pseudomonadota</taxon>
        <taxon>Gammaproteobacteria</taxon>
        <taxon>Alteromonadales</taxon>
        <taxon>Colwelliaceae</taxon>
        <taxon>Colwellia</taxon>
    </lineage>
</organism>
<dbReference type="GO" id="GO:0005945">
    <property type="term" value="C:6-phosphofructokinase complex"/>
    <property type="evidence" value="ECO:0007669"/>
    <property type="project" value="TreeGrafter"/>
</dbReference>
<evidence type="ECO:0000256" key="4">
    <source>
        <dbReference type="ARBA" id="ARBA00012055"/>
    </source>
</evidence>
<dbReference type="GO" id="GO:0006002">
    <property type="term" value="P:fructose 6-phosphate metabolic process"/>
    <property type="evidence" value="ECO:0007669"/>
    <property type="project" value="InterPro"/>
</dbReference>
<name>A0A099KET2_COLPS</name>
<evidence type="ECO:0000256" key="14">
    <source>
        <dbReference type="ARBA" id="ARBA00048070"/>
    </source>
</evidence>
<evidence type="ECO:0000256" key="5">
    <source>
        <dbReference type="ARBA" id="ARBA00022490"/>
    </source>
</evidence>
<dbReference type="GO" id="GO:0046872">
    <property type="term" value="F:metal ion binding"/>
    <property type="evidence" value="ECO:0007669"/>
    <property type="project" value="UniProtKB-KW"/>
</dbReference>
<comment type="caution">
    <text evidence="16">The sequence shown here is derived from an EMBL/GenBank/DDBJ whole genome shotgun (WGS) entry which is preliminary data.</text>
</comment>
<evidence type="ECO:0000259" key="15">
    <source>
        <dbReference type="Pfam" id="PF00365"/>
    </source>
</evidence>
<dbReference type="PANTHER" id="PTHR13697:SF4">
    <property type="entry name" value="ATP-DEPENDENT 6-PHOSPHOFRUCTOKINASE"/>
    <property type="match status" value="1"/>
</dbReference>
<evidence type="ECO:0000256" key="1">
    <source>
        <dbReference type="ARBA" id="ARBA00001946"/>
    </source>
</evidence>
<gene>
    <name evidence="16" type="ORF">ND2E_0169</name>
</gene>
<dbReference type="GO" id="GO:0005524">
    <property type="term" value="F:ATP binding"/>
    <property type="evidence" value="ECO:0007669"/>
    <property type="project" value="UniProtKB-KW"/>
</dbReference>
<dbReference type="GO" id="GO:0070095">
    <property type="term" value="F:fructose-6-phosphate binding"/>
    <property type="evidence" value="ECO:0007669"/>
    <property type="project" value="TreeGrafter"/>
</dbReference>
<dbReference type="GO" id="GO:0030388">
    <property type="term" value="P:fructose 1,6-bisphosphate metabolic process"/>
    <property type="evidence" value="ECO:0007669"/>
    <property type="project" value="TreeGrafter"/>
</dbReference>
<comment type="cofactor">
    <cofactor evidence="1">
        <name>Mg(2+)</name>
        <dbReference type="ChEBI" id="CHEBI:18420"/>
    </cofactor>
</comment>
<dbReference type="GO" id="GO:0061621">
    <property type="term" value="P:canonical glycolysis"/>
    <property type="evidence" value="ECO:0007669"/>
    <property type="project" value="TreeGrafter"/>
</dbReference>
<dbReference type="PANTHER" id="PTHR13697">
    <property type="entry name" value="PHOSPHOFRUCTOKINASE"/>
    <property type="match status" value="1"/>
</dbReference>
<dbReference type="RefSeq" id="WP_033094773.1">
    <property type="nucleotide sequence ID" value="NZ_JQED01000042.1"/>
</dbReference>